<dbReference type="PRINTS" id="PR00370">
    <property type="entry name" value="FMOXYGENASE"/>
</dbReference>
<comment type="similarity">
    <text evidence="1">Belongs to the FAD-binding monooxygenase family.</text>
</comment>
<evidence type="ECO:0000256" key="1">
    <source>
        <dbReference type="ARBA" id="ARBA00010139"/>
    </source>
</evidence>
<keyword evidence="4" id="KW-0560">Oxidoreductase</keyword>
<dbReference type="InterPro" id="IPR036188">
    <property type="entry name" value="FAD/NAD-bd_sf"/>
</dbReference>
<dbReference type="InterPro" id="IPR020946">
    <property type="entry name" value="Flavin_mOase-like"/>
</dbReference>
<evidence type="ECO:0000313" key="6">
    <source>
        <dbReference type="EMBL" id="BAV43540.1"/>
    </source>
</evidence>
<dbReference type="PANTHER" id="PTHR42877">
    <property type="entry name" value="L-ORNITHINE N(5)-MONOOXYGENASE-RELATED"/>
    <property type="match status" value="1"/>
</dbReference>
<keyword evidence="3" id="KW-0274">FAD</keyword>
<evidence type="ECO:0000256" key="2">
    <source>
        <dbReference type="ARBA" id="ARBA00022630"/>
    </source>
</evidence>
<dbReference type="GO" id="GO:0050661">
    <property type="term" value="F:NADP binding"/>
    <property type="evidence" value="ECO:0007669"/>
    <property type="project" value="InterPro"/>
</dbReference>
<feature type="region of interest" description="Disordered" evidence="5">
    <location>
        <begin position="494"/>
        <end position="530"/>
    </location>
</feature>
<dbReference type="GO" id="GO:0050660">
    <property type="term" value="F:flavin adenine dinucleotide binding"/>
    <property type="evidence" value="ECO:0007669"/>
    <property type="project" value="InterPro"/>
</dbReference>
<dbReference type="InterPro" id="IPR051209">
    <property type="entry name" value="FAD-bind_Monooxygenase_sf"/>
</dbReference>
<organism evidence="6 7">
    <name type="scientific">Mycobacterium ulcerans subsp. shinshuense</name>
    <dbReference type="NCBI Taxonomy" id="1124626"/>
    <lineage>
        <taxon>Bacteria</taxon>
        <taxon>Bacillati</taxon>
        <taxon>Actinomycetota</taxon>
        <taxon>Actinomycetes</taxon>
        <taxon>Mycobacteriales</taxon>
        <taxon>Mycobacteriaceae</taxon>
        <taxon>Mycobacterium</taxon>
        <taxon>Mycobacterium ulcerans group</taxon>
    </lineage>
</organism>
<reference evidence="6 7" key="1">
    <citation type="submission" date="2016-08" db="EMBL/GenBank/DDBJ databases">
        <title>Complete genome sequence of Mycobacterium shinshuense, a subspecies of M. ulcerans.</title>
        <authorList>
            <person name="Yoshida M."/>
            <person name="Ogura Y."/>
            <person name="Hayashi T."/>
            <person name="Hoshino Y."/>
        </authorList>
    </citation>
    <scope>NUCLEOTIDE SEQUENCE [LARGE SCALE GENOMIC DNA]</scope>
    <source>
        <strain evidence="7">ATCC 33728</strain>
    </source>
</reference>
<dbReference type="GO" id="GO:0004499">
    <property type="term" value="F:N,N-dimethylaniline monooxygenase activity"/>
    <property type="evidence" value="ECO:0007669"/>
    <property type="project" value="InterPro"/>
</dbReference>
<evidence type="ECO:0000256" key="3">
    <source>
        <dbReference type="ARBA" id="ARBA00022827"/>
    </source>
</evidence>
<dbReference type="PANTHER" id="PTHR42877:SF4">
    <property type="entry name" value="FAD_NAD(P)-BINDING DOMAIN-CONTAINING PROTEIN-RELATED"/>
    <property type="match status" value="1"/>
</dbReference>
<accession>A0A1B4Y902</accession>
<evidence type="ECO:0000256" key="5">
    <source>
        <dbReference type="SAM" id="MobiDB-lite"/>
    </source>
</evidence>
<keyword evidence="2" id="KW-0285">Flavoprotein</keyword>
<name>A0A1B4Y902_MYCUL</name>
<dbReference type="GeneID" id="93439210"/>
<dbReference type="RefSeq" id="WP_096372010.1">
    <property type="nucleotide sequence ID" value="NZ_AP017624.1"/>
</dbReference>
<dbReference type="Gene3D" id="3.50.50.60">
    <property type="entry name" value="FAD/NAD(P)-binding domain"/>
    <property type="match status" value="2"/>
</dbReference>
<dbReference type="InterPro" id="IPR000960">
    <property type="entry name" value="Flavin_mOase"/>
</dbReference>
<dbReference type="Proteomes" id="UP000218067">
    <property type="component" value="Chromosome"/>
</dbReference>
<evidence type="ECO:0000313" key="7">
    <source>
        <dbReference type="Proteomes" id="UP000218067"/>
    </source>
</evidence>
<sequence>MTSPLSVGIIGAGPGGLALGILLKNRGFENFTIFDRESDVGGTWRINTYPGLACDVKSHLYSYSFDLNPGWSRLWSGQPEILAYFQRCADRYGLRPHLRLGTEIRSARWESQTRQWTLSTADGEQHQFSVVVSAVGIFSRPAYPDLVEQQRFTGTVMHSSRWDHSVPLAGARIAVLGTGSTAAQLVPELAKVADRVYSIQRSPTWILPKPDPPYSRWERWVFAHVPFAARLYRTRLWLRSESNISVIEHGSPKTKEFTELALRMLENTVSDPQLRRQLTPDHPMGCKRLVFSSEFLTALTRPNVELVTSPARYLRQRSLVTADGAEYDVDVVVCATGYAAADYLGQLEVLGEDGAGLHEVWRDGAHAYLGIAVLGFPNFFMLYGPNTNVGSNSVIFMLEAQARCIVAALAHLRRKSKTYIAVRPGVLAEFIAKVDRWMTGTVWTTECSNYFRAPNGRVVTQWLRSARSFWGMTRRFKPADFSFQPAVVFAADGGDRNAGQRRPNPRPSIGWTPCCAPSRRRESTSPRSRS</sequence>
<gene>
    <name evidence="6" type="ORF">SHTP_4650</name>
</gene>
<keyword evidence="6" id="KW-0503">Monooxygenase</keyword>
<dbReference type="Pfam" id="PF00743">
    <property type="entry name" value="FMO-like"/>
    <property type="match status" value="1"/>
</dbReference>
<dbReference type="AlphaFoldDB" id="A0A1B4Y902"/>
<protein>
    <submittedName>
        <fullName evidence="6">Monooxygenase</fullName>
    </submittedName>
</protein>
<proteinExistence type="inferred from homology"/>
<evidence type="ECO:0000256" key="4">
    <source>
        <dbReference type="ARBA" id="ARBA00023002"/>
    </source>
</evidence>
<dbReference type="SUPFAM" id="SSF51905">
    <property type="entry name" value="FAD/NAD(P)-binding domain"/>
    <property type="match status" value="2"/>
</dbReference>
<dbReference type="EMBL" id="AP017624">
    <property type="protein sequence ID" value="BAV43540.1"/>
    <property type="molecule type" value="Genomic_DNA"/>
</dbReference>